<dbReference type="GO" id="GO:0008061">
    <property type="term" value="F:chitin binding"/>
    <property type="evidence" value="ECO:0007669"/>
    <property type="project" value="InterPro"/>
</dbReference>
<dbReference type="InterPro" id="IPR036508">
    <property type="entry name" value="Chitin-bd_dom_sf"/>
</dbReference>
<feature type="region of interest" description="Disordered" evidence="1">
    <location>
        <begin position="59"/>
        <end position="93"/>
    </location>
</feature>
<dbReference type="EMBL" id="CAIIXF020000012">
    <property type="protein sequence ID" value="CAH1801654.1"/>
    <property type="molecule type" value="Genomic_DNA"/>
</dbReference>
<comment type="caution">
    <text evidence="3">The sequence shown here is derived from an EMBL/GenBank/DDBJ whole genome shotgun (WGS) entry which is preliminary data.</text>
</comment>
<evidence type="ECO:0000313" key="3">
    <source>
        <dbReference type="EMBL" id="CAH1801654.1"/>
    </source>
</evidence>
<reference evidence="3" key="1">
    <citation type="submission" date="2022-03" db="EMBL/GenBank/DDBJ databases">
        <authorList>
            <person name="Martin C."/>
        </authorList>
    </citation>
    <scope>NUCLEOTIDE SEQUENCE</scope>
</reference>
<dbReference type="GO" id="GO:0005576">
    <property type="term" value="C:extracellular region"/>
    <property type="evidence" value="ECO:0007669"/>
    <property type="project" value="InterPro"/>
</dbReference>
<name>A0A8S4Q739_OWEFU</name>
<gene>
    <name evidence="3" type="ORF">OFUS_LOCUS25425</name>
</gene>
<organism evidence="3 4">
    <name type="scientific">Owenia fusiformis</name>
    <name type="common">Polychaete worm</name>
    <dbReference type="NCBI Taxonomy" id="6347"/>
    <lineage>
        <taxon>Eukaryota</taxon>
        <taxon>Metazoa</taxon>
        <taxon>Spiralia</taxon>
        <taxon>Lophotrochozoa</taxon>
        <taxon>Annelida</taxon>
        <taxon>Polychaeta</taxon>
        <taxon>Sedentaria</taxon>
        <taxon>Canalipalpata</taxon>
        <taxon>Sabellida</taxon>
        <taxon>Oweniida</taxon>
        <taxon>Oweniidae</taxon>
        <taxon>Owenia</taxon>
    </lineage>
</organism>
<dbReference type="AlphaFoldDB" id="A0A8S4Q739"/>
<evidence type="ECO:0000259" key="2">
    <source>
        <dbReference type="PROSITE" id="PS50940"/>
    </source>
</evidence>
<feature type="compositionally biased region" description="Basic and acidic residues" evidence="1">
    <location>
        <begin position="70"/>
        <end position="80"/>
    </location>
</feature>
<accession>A0A8S4Q739</accession>
<evidence type="ECO:0000256" key="1">
    <source>
        <dbReference type="SAM" id="MobiDB-lite"/>
    </source>
</evidence>
<dbReference type="Gene3D" id="2.170.140.10">
    <property type="entry name" value="Chitin binding domain"/>
    <property type="match status" value="1"/>
</dbReference>
<dbReference type="Proteomes" id="UP000749559">
    <property type="component" value="Unassembled WGS sequence"/>
</dbReference>
<protein>
    <recommendedName>
        <fullName evidence="2">Chitin-binding type-2 domain-containing protein</fullName>
    </recommendedName>
</protein>
<feature type="domain" description="Chitin-binding type-2" evidence="2">
    <location>
        <begin position="1"/>
        <end position="47"/>
    </location>
</feature>
<dbReference type="SUPFAM" id="SSF57625">
    <property type="entry name" value="Invertebrate chitin-binding proteins"/>
    <property type="match status" value="1"/>
</dbReference>
<feature type="non-terminal residue" evidence="3">
    <location>
        <position position="107"/>
    </location>
</feature>
<dbReference type="PROSITE" id="PS50940">
    <property type="entry name" value="CHIT_BIND_II"/>
    <property type="match status" value="1"/>
</dbReference>
<keyword evidence="4" id="KW-1185">Reference proteome</keyword>
<sequence>PYYDRNCTEYYTCRNERMRGNAQQCIFGLVFDSYRQVCVEPRDVCPPCGTGEGLVVQPCDDDTPMNHRLRNPDKYERDLRPEEEDDEQPEGVSLYDIYKNVQIKDLN</sequence>
<evidence type="ECO:0000313" key="4">
    <source>
        <dbReference type="Proteomes" id="UP000749559"/>
    </source>
</evidence>
<proteinExistence type="predicted"/>
<dbReference type="Pfam" id="PF01607">
    <property type="entry name" value="CBM_14"/>
    <property type="match status" value="1"/>
</dbReference>
<dbReference type="InterPro" id="IPR002557">
    <property type="entry name" value="Chitin-bd_dom"/>
</dbReference>